<dbReference type="PANTHER" id="PTHR36617:SF5">
    <property type="entry name" value="OS05G0421675 PROTEIN"/>
    <property type="match status" value="1"/>
</dbReference>
<protein>
    <submittedName>
        <fullName evidence="1">Uncharacterized protein</fullName>
    </submittedName>
</protein>
<organism evidence="1">
    <name type="scientific">Zea mays</name>
    <name type="common">Maize</name>
    <dbReference type="NCBI Taxonomy" id="4577"/>
    <lineage>
        <taxon>Eukaryota</taxon>
        <taxon>Viridiplantae</taxon>
        <taxon>Streptophyta</taxon>
        <taxon>Embryophyta</taxon>
        <taxon>Tracheophyta</taxon>
        <taxon>Spermatophyta</taxon>
        <taxon>Magnoliopsida</taxon>
        <taxon>Liliopsida</taxon>
        <taxon>Poales</taxon>
        <taxon>Poaceae</taxon>
        <taxon>PACMAD clade</taxon>
        <taxon>Panicoideae</taxon>
        <taxon>Andropogonodae</taxon>
        <taxon>Andropogoneae</taxon>
        <taxon>Tripsacinae</taxon>
        <taxon>Zea</taxon>
    </lineage>
</organism>
<reference evidence="1" key="1">
    <citation type="journal article" date="2018" name="Nat. Genet.">
        <title>Extensive intraspecific gene order and gene structural variations between Mo17 and other maize genomes.</title>
        <authorList>
            <person name="Sun S."/>
            <person name="Zhou Y."/>
            <person name="Chen J."/>
            <person name="Shi J."/>
            <person name="Zhao H."/>
            <person name="Zhao H."/>
            <person name="Song W."/>
            <person name="Zhang M."/>
            <person name="Cui Y."/>
            <person name="Dong X."/>
            <person name="Liu H."/>
            <person name="Ma X."/>
            <person name="Jiao Y."/>
            <person name="Wang B."/>
            <person name="Wei X."/>
            <person name="Stein J.C."/>
            <person name="Glaubitz J.C."/>
            <person name="Lu F."/>
            <person name="Yu G."/>
            <person name="Liang C."/>
            <person name="Fengler K."/>
            <person name="Li B."/>
            <person name="Rafalski A."/>
            <person name="Schnable P.S."/>
            <person name="Ware D.H."/>
            <person name="Buckler E.S."/>
            <person name="Lai J."/>
        </authorList>
    </citation>
    <scope>NUCLEOTIDE SEQUENCE [LARGE SCALE GENOMIC DNA]</scope>
    <source>
        <tissue evidence="1">Seedling</tissue>
    </source>
</reference>
<proteinExistence type="predicted"/>
<dbReference type="EMBL" id="NCVQ01000010">
    <property type="protein sequence ID" value="PWZ05294.1"/>
    <property type="molecule type" value="Genomic_DNA"/>
</dbReference>
<sequence length="168" mass="19732">MIPYFLNGCGILRIRMAYGKRLLLVSTLRENPLFWLSKNKMTLISGKKLLSLRDIFYKYCKTEVGNGLNTSFWKSTWLGNQPLSIQFPVLFDLTYDKDVSVKEVFTSKFESLTFRRRIVGNLRLLFDELINYCNQVSLSDHDDKIVWTLGKKASQLILCTERKWKIKF</sequence>
<name>A0A3L6D9N9_MAIZE</name>
<accession>A0A3L6D9N9</accession>
<dbReference type="AlphaFoldDB" id="A0A3L6D9N9"/>
<gene>
    <name evidence="1" type="ORF">Zm00014a_015219</name>
</gene>
<comment type="caution">
    <text evidence="1">The sequence shown here is derived from an EMBL/GenBank/DDBJ whole genome shotgun (WGS) entry which is preliminary data.</text>
</comment>
<dbReference type="PANTHER" id="PTHR36617">
    <property type="entry name" value="PROTEIN, PUTATIVE-RELATED"/>
    <property type="match status" value="1"/>
</dbReference>
<dbReference type="Proteomes" id="UP000251960">
    <property type="component" value="Chromosome 9"/>
</dbReference>
<evidence type="ECO:0000313" key="1">
    <source>
        <dbReference type="EMBL" id="PWZ05294.1"/>
    </source>
</evidence>